<keyword evidence="2 5" id="KW-0812">Transmembrane</keyword>
<accession>A0A183IYR1</accession>
<evidence type="ECO:0000256" key="1">
    <source>
        <dbReference type="ARBA" id="ARBA00004141"/>
    </source>
</evidence>
<proteinExistence type="predicted"/>
<reference evidence="7 8" key="2">
    <citation type="submission" date="2018-11" db="EMBL/GenBank/DDBJ databases">
        <authorList>
            <consortium name="Pathogen Informatics"/>
        </authorList>
    </citation>
    <scope>NUCLEOTIDE SEQUENCE [LARGE SCALE GENOMIC DNA]</scope>
</reference>
<evidence type="ECO:0000259" key="6">
    <source>
        <dbReference type="PROSITE" id="PS50850"/>
    </source>
</evidence>
<dbReference type="PROSITE" id="PS50850">
    <property type="entry name" value="MFS"/>
    <property type="match status" value="1"/>
</dbReference>
<feature type="transmembrane region" description="Helical" evidence="5">
    <location>
        <begin position="21"/>
        <end position="45"/>
    </location>
</feature>
<dbReference type="WBParaSite" id="SBAD_0000907501-mRNA-1">
    <property type="protein sequence ID" value="SBAD_0000907501-mRNA-1"/>
    <property type="gene ID" value="SBAD_0000907501"/>
</dbReference>
<evidence type="ECO:0000313" key="9">
    <source>
        <dbReference type="WBParaSite" id="SBAD_0000907501-mRNA-1"/>
    </source>
</evidence>
<reference evidence="9" key="1">
    <citation type="submission" date="2016-06" db="UniProtKB">
        <authorList>
            <consortium name="WormBaseParasite"/>
        </authorList>
    </citation>
    <scope>IDENTIFICATION</scope>
</reference>
<dbReference type="OrthoDB" id="3936150at2759"/>
<dbReference type="Proteomes" id="UP000270296">
    <property type="component" value="Unassembled WGS sequence"/>
</dbReference>
<feature type="domain" description="Major facilitator superfamily (MFS) profile" evidence="6">
    <location>
        <begin position="34"/>
        <end position="287"/>
    </location>
</feature>
<dbReference type="InterPro" id="IPR036259">
    <property type="entry name" value="MFS_trans_sf"/>
</dbReference>
<dbReference type="GO" id="GO:0022857">
    <property type="term" value="F:transmembrane transporter activity"/>
    <property type="evidence" value="ECO:0007669"/>
    <property type="project" value="InterPro"/>
</dbReference>
<protein>
    <submittedName>
        <fullName evidence="9">MFS domain-containing protein</fullName>
    </submittedName>
</protein>
<dbReference type="PANTHER" id="PTHR24064">
    <property type="entry name" value="SOLUTE CARRIER FAMILY 22 MEMBER"/>
    <property type="match status" value="1"/>
</dbReference>
<gene>
    <name evidence="7" type="ORF">SBAD_LOCUS8759</name>
</gene>
<feature type="transmembrane region" description="Helical" evidence="5">
    <location>
        <begin position="127"/>
        <end position="146"/>
    </location>
</feature>
<dbReference type="Gene3D" id="1.20.1250.20">
    <property type="entry name" value="MFS general substrate transporter like domains"/>
    <property type="match status" value="1"/>
</dbReference>
<organism evidence="9">
    <name type="scientific">Soboliphyme baturini</name>
    <dbReference type="NCBI Taxonomy" id="241478"/>
    <lineage>
        <taxon>Eukaryota</taxon>
        <taxon>Metazoa</taxon>
        <taxon>Ecdysozoa</taxon>
        <taxon>Nematoda</taxon>
        <taxon>Enoplea</taxon>
        <taxon>Dorylaimia</taxon>
        <taxon>Dioctophymatida</taxon>
        <taxon>Dioctophymatoidea</taxon>
        <taxon>Soboliphymatidae</taxon>
        <taxon>Soboliphyme</taxon>
    </lineage>
</organism>
<feature type="transmembrane region" description="Helical" evidence="5">
    <location>
        <begin position="241"/>
        <end position="261"/>
    </location>
</feature>
<dbReference type="AlphaFoldDB" id="A0A183IYR1"/>
<dbReference type="InterPro" id="IPR020846">
    <property type="entry name" value="MFS_dom"/>
</dbReference>
<evidence type="ECO:0000313" key="7">
    <source>
        <dbReference type="EMBL" id="VDP19094.1"/>
    </source>
</evidence>
<feature type="transmembrane region" description="Helical" evidence="5">
    <location>
        <begin position="155"/>
        <end position="175"/>
    </location>
</feature>
<feature type="transmembrane region" description="Helical" evidence="5">
    <location>
        <begin position="181"/>
        <end position="202"/>
    </location>
</feature>
<dbReference type="Pfam" id="PF07690">
    <property type="entry name" value="MFS_1"/>
    <property type="match status" value="1"/>
</dbReference>
<evidence type="ECO:0000256" key="3">
    <source>
        <dbReference type="ARBA" id="ARBA00022989"/>
    </source>
</evidence>
<name>A0A183IYR1_9BILA</name>
<feature type="transmembrane region" description="Helical" evidence="5">
    <location>
        <begin position="214"/>
        <end position="235"/>
    </location>
</feature>
<keyword evidence="3 5" id="KW-1133">Transmembrane helix</keyword>
<dbReference type="GO" id="GO:0016020">
    <property type="term" value="C:membrane"/>
    <property type="evidence" value="ECO:0007669"/>
    <property type="project" value="UniProtKB-SubCell"/>
</dbReference>
<dbReference type="InterPro" id="IPR011701">
    <property type="entry name" value="MFS"/>
</dbReference>
<comment type="subcellular location">
    <subcellularLocation>
        <location evidence="1">Membrane</location>
        <topology evidence="1">Multi-pass membrane protein</topology>
    </subcellularLocation>
</comment>
<dbReference type="SUPFAM" id="SSF103473">
    <property type="entry name" value="MFS general substrate transporter"/>
    <property type="match status" value="1"/>
</dbReference>
<dbReference type="EMBL" id="UZAM01011933">
    <property type="protein sequence ID" value="VDP19094.1"/>
    <property type="molecule type" value="Genomic_DNA"/>
</dbReference>
<sequence>MNTTRLNRLLYRIGGFGAWQRIQFLILTPSLLFVCWSALLCVFLFEEGGGTVPNDPDGNSTEPYTNHSAEPWLLSNDSTISWYETDQRLASIEPQDGCSTHFIQSMHTEYGHHNRSVVCARAWLRSAFNGFFALGSGMGIVLFYLLSKRFGRKPVVVVCTILYIICGIISPFLQLHVLLMIFRFFTGLFASGIKTAALLISLEIISSVYHWQVILLWAFAHGVGYILVTAIWALFSHWQASLLVSYLLCIALLLYVSQLYLPQASVHHVYRGESGVLIPPTFHILAG</sequence>
<keyword evidence="4 5" id="KW-0472">Membrane</keyword>
<evidence type="ECO:0000313" key="8">
    <source>
        <dbReference type="Proteomes" id="UP000270296"/>
    </source>
</evidence>
<evidence type="ECO:0000256" key="2">
    <source>
        <dbReference type="ARBA" id="ARBA00022692"/>
    </source>
</evidence>
<evidence type="ECO:0000256" key="5">
    <source>
        <dbReference type="SAM" id="Phobius"/>
    </source>
</evidence>
<keyword evidence="8" id="KW-1185">Reference proteome</keyword>
<evidence type="ECO:0000256" key="4">
    <source>
        <dbReference type="ARBA" id="ARBA00023136"/>
    </source>
</evidence>